<gene>
    <name evidence="1" type="ORF">OLEA9_A109813</name>
</gene>
<evidence type="ECO:0000313" key="1">
    <source>
        <dbReference type="EMBL" id="CAA2981259.1"/>
    </source>
</evidence>
<name>A0A8S0RPW2_OLEEU</name>
<comment type="caution">
    <text evidence="1">The sequence shown here is derived from an EMBL/GenBank/DDBJ whole genome shotgun (WGS) entry which is preliminary data.</text>
</comment>
<dbReference type="AlphaFoldDB" id="A0A8S0RPW2"/>
<keyword evidence="2" id="KW-1185">Reference proteome</keyword>
<evidence type="ECO:0000313" key="2">
    <source>
        <dbReference type="Proteomes" id="UP000594638"/>
    </source>
</evidence>
<reference evidence="1 2" key="1">
    <citation type="submission" date="2019-12" db="EMBL/GenBank/DDBJ databases">
        <authorList>
            <person name="Alioto T."/>
            <person name="Alioto T."/>
            <person name="Gomez Garrido J."/>
        </authorList>
    </citation>
    <scope>NUCLEOTIDE SEQUENCE [LARGE SCALE GENOMIC DNA]</scope>
</reference>
<dbReference type="Gramene" id="OE9A109813T1">
    <property type="protein sequence ID" value="OE9A109813C1"/>
    <property type="gene ID" value="OE9A109813"/>
</dbReference>
<dbReference type="Proteomes" id="UP000594638">
    <property type="component" value="Unassembled WGS sequence"/>
</dbReference>
<protein>
    <submittedName>
        <fullName evidence="1">Uncharacterized protein</fullName>
    </submittedName>
</protein>
<sequence length="181" mass="19555">MRHAFHSPTFLHFTTLYLDYFLSIPRIKCCLFRGQQGRSITKGTFRGELLAIGGSGFGVVPIRCVGGKCERDGMEDDMFSTYMNMEKLSAGNGFEINKTVFDIVGSEISGSSGGVSTVAANRKVAVVLQGFSKKKKKSSLQLIQVARISENTSKLPPAVAKVTAKSNSGHKLQSLGRIASD</sequence>
<proteinExistence type="predicted"/>
<dbReference type="EMBL" id="CACTIH010003667">
    <property type="protein sequence ID" value="CAA2981259.1"/>
    <property type="molecule type" value="Genomic_DNA"/>
</dbReference>
<accession>A0A8S0RPW2</accession>
<organism evidence="1 2">
    <name type="scientific">Olea europaea subsp. europaea</name>
    <dbReference type="NCBI Taxonomy" id="158383"/>
    <lineage>
        <taxon>Eukaryota</taxon>
        <taxon>Viridiplantae</taxon>
        <taxon>Streptophyta</taxon>
        <taxon>Embryophyta</taxon>
        <taxon>Tracheophyta</taxon>
        <taxon>Spermatophyta</taxon>
        <taxon>Magnoliopsida</taxon>
        <taxon>eudicotyledons</taxon>
        <taxon>Gunneridae</taxon>
        <taxon>Pentapetalae</taxon>
        <taxon>asterids</taxon>
        <taxon>lamiids</taxon>
        <taxon>Lamiales</taxon>
        <taxon>Oleaceae</taxon>
        <taxon>Oleeae</taxon>
        <taxon>Olea</taxon>
    </lineage>
</organism>